<accession>A0ABN7WM16</accession>
<feature type="non-terminal residue" evidence="2">
    <location>
        <position position="402"/>
    </location>
</feature>
<protein>
    <submittedName>
        <fullName evidence="2">24695_t:CDS:1</fullName>
    </submittedName>
</protein>
<organism evidence="2 3">
    <name type="scientific">Gigaspora margarita</name>
    <dbReference type="NCBI Taxonomy" id="4874"/>
    <lineage>
        <taxon>Eukaryota</taxon>
        <taxon>Fungi</taxon>
        <taxon>Fungi incertae sedis</taxon>
        <taxon>Mucoromycota</taxon>
        <taxon>Glomeromycotina</taxon>
        <taxon>Glomeromycetes</taxon>
        <taxon>Diversisporales</taxon>
        <taxon>Gigasporaceae</taxon>
        <taxon>Gigaspora</taxon>
    </lineage>
</organism>
<feature type="coiled-coil region" evidence="1">
    <location>
        <begin position="98"/>
        <end position="125"/>
    </location>
</feature>
<evidence type="ECO:0000256" key="1">
    <source>
        <dbReference type="SAM" id="Coils"/>
    </source>
</evidence>
<proteinExistence type="predicted"/>
<keyword evidence="1" id="KW-0175">Coiled coil</keyword>
<name>A0ABN7WM16_GIGMA</name>
<dbReference type="EMBL" id="CAJVQB010051745">
    <property type="protein sequence ID" value="CAG8835585.1"/>
    <property type="molecule type" value="Genomic_DNA"/>
</dbReference>
<evidence type="ECO:0000313" key="3">
    <source>
        <dbReference type="Proteomes" id="UP000789901"/>
    </source>
</evidence>
<reference evidence="2 3" key="1">
    <citation type="submission" date="2021-06" db="EMBL/GenBank/DDBJ databases">
        <authorList>
            <person name="Kallberg Y."/>
            <person name="Tangrot J."/>
            <person name="Rosling A."/>
        </authorList>
    </citation>
    <scope>NUCLEOTIDE SEQUENCE [LARGE SCALE GENOMIC DNA]</scope>
    <source>
        <strain evidence="2 3">120-4 pot B 10/14</strain>
    </source>
</reference>
<feature type="non-terminal residue" evidence="2">
    <location>
        <position position="1"/>
    </location>
</feature>
<comment type="caution">
    <text evidence="2">The sequence shown here is derived from an EMBL/GenBank/DDBJ whole genome shotgun (WGS) entry which is preliminary data.</text>
</comment>
<keyword evidence="3" id="KW-1185">Reference proteome</keyword>
<sequence>LFQEYNLTWKQIKYKHKTLIEKKICKYFNTISSHIRSHQSNFIQNRVNNSNSILSFPLFKINIQLQHNVEVPKNAVSQHDTIEKIEVANKKISEYERINTVEKKLKHHTEAQARLEAKKTKLLQESIVEKYDGPERPLAAMNYSDFWDKIHKCVEYGAAHAKKRKVTIKPHYSCASTTCRHHHPTKVALASIARTNMKPHANKHYCLALVKATWIFAKIFANNAIIISQDNKVKIGLGVPAVGRTFKSIQTINEPVSVANHDFLIGRQLAIFIRPEYSLAPHHQPILLIFRVSSPTSKYRAPDAALLLDQIDGFLPPIIKAKDQYFINPIHALQYYDKIKILPYDCCCLSISQELHQRLYCNKCDKYFPTLKYMTNYKRTRHSSGRGCPSQQVAIFNEADDM</sequence>
<gene>
    <name evidence="2" type="ORF">GMARGA_LOCUS32649</name>
</gene>
<dbReference type="Proteomes" id="UP000789901">
    <property type="component" value="Unassembled WGS sequence"/>
</dbReference>
<evidence type="ECO:0000313" key="2">
    <source>
        <dbReference type="EMBL" id="CAG8835585.1"/>
    </source>
</evidence>